<organism evidence="2 3">
    <name type="scientific">Eumeta variegata</name>
    <name type="common">Bagworm moth</name>
    <name type="synonym">Eumeta japonica</name>
    <dbReference type="NCBI Taxonomy" id="151549"/>
    <lineage>
        <taxon>Eukaryota</taxon>
        <taxon>Metazoa</taxon>
        <taxon>Ecdysozoa</taxon>
        <taxon>Arthropoda</taxon>
        <taxon>Hexapoda</taxon>
        <taxon>Insecta</taxon>
        <taxon>Pterygota</taxon>
        <taxon>Neoptera</taxon>
        <taxon>Endopterygota</taxon>
        <taxon>Lepidoptera</taxon>
        <taxon>Glossata</taxon>
        <taxon>Ditrysia</taxon>
        <taxon>Tineoidea</taxon>
        <taxon>Psychidae</taxon>
        <taxon>Oiketicinae</taxon>
        <taxon>Eumeta</taxon>
    </lineage>
</organism>
<evidence type="ECO:0000313" key="3">
    <source>
        <dbReference type="Proteomes" id="UP000299102"/>
    </source>
</evidence>
<feature type="region of interest" description="Disordered" evidence="1">
    <location>
        <begin position="1"/>
        <end position="29"/>
    </location>
</feature>
<dbReference type="Proteomes" id="UP000299102">
    <property type="component" value="Unassembled WGS sequence"/>
</dbReference>
<reference evidence="2 3" key="1">
    <citation type="journal article" date="2019" name="Commun. Biol.">
        <title>The bagworm genome reveals a unique fibroin gene that provides high tensile strength.</title>
        <authorList>
            <person name="Kono N."/>
            <person name="Nakamura H."/>
            <person name="Ohtoshi R."/>
            <person name="Tomita M."/>
            <person name="Numata K."/>
            <person name="Arakawa K."/>
        </authorList>
    </citation>
    <scope>NUCLEOTIDE SEQUENCE [LARGE SCALE GENOMIC DNA]</scope>
</reference>
<evidence type="ECO:0000256" key="1">
    <source>
        <dbReference type="SAM" id="MobiDB-lite"/>
    </source>
</evidence>
<protein>
    <submittedName>
        <fullName evidence="2">Uncharacterized protein</fullName>
    </submittedName>
</protein>
<keyword evidence="3" id="KW-1185">Reference proteome</keyword>
<name>A0A4C1VAR1_EUMVA</name>
<proteinExistence type="predicted"/>
<accession>A0A4C1VAR1</accession>
<sequence>MFKAAEFHTTRHEYKKAGEDQQERCVGESRVGTDRVTSCAGRTPGPTGAFTRSGPRLRFIHQAECQN</sequence>
<dbReference type="AlphaFoldDB" id="A0A4C1VAR1"/>
<dbReference type="EMBL" id="BGZK01000292">
    <property type="protein sequence ID" value="GBP34695.1"/>
    <property type="molecule type" value="Genomic_DNA"/>
</dbReference>
<comment type="caution">
    <text evidence="2">The sequence shown here is derived from an EMBL/GenBank/DDBJ whole genome shotgun (WGS) entry which is preliminary data.</text>
</comment>
<gene>
    <name evidence="2" type="ORF">EVAR_31564_1</name>
</gene>
<evidence type="ECO:0000313" key="2">
    <source>
        <dbReference type="EMBL" id="GBP34695.1"/>
    </source>
</evidence>